<dbReference type="PANTHER" id="PTHR10782:SF4">
    <property type="entry name" value="TONALLI, ISOFORM E"/>
    <property type="match status" value="1"/>
</dbReference>
<feature type="region of interest" description="Disordered" evidence="11">
    <location>
        <begin position="566"/>
        <end position="606"/>
    </location>
</feature>
<feature type="compositionally biased region" description="Low complexity" evidence="11">
    <location>
        <begin position="498"/>
        <end position="520"/>
    </location>
</feature>
<dbReference type="SUPFAM" id="SSF57850">
    <property type="entry name" value="RING/U-box"/>
    <property type="match status" value="1"/>
</dbReference>
<keyword evidence="16" id="KW-0436">Ligase</keyword>
<dbReference type="GO" id="GO:0008270">
    <property type="term" value="F:zinc ion binding"/>
    <property type="evidence" value="ECO:0007669"/>
    <property type="project" value="UniProtKB-KW"/>
</dbReference>
<dbReference type="InterPro" id="IPR038654">
    <property type="entry name" value="PINIT_sf"/>
</dbReference>
<evidence type="ECO:0000313" key="16">
    <source>
        <dbReference type="EMBL" id="KTB04874.1"/>
    </source>
</evidence>
<dbReference type="InterPro" id="IPR023321">
    <property type="entry name" value="PINIT"/>
</dbReference>
<keyword evidence="4" id="KW-0808">Transferase</keyword>
<evidence type="ECO:0000259" key="14">
    <source>
        <dbReference type="PROSITE" id="PS51466"/>
    </source>
</evidence>
<feature type="compositionally biased region" description="Polar residues" evidence="11">
    <location>
        <begin position="526"/>
        <end position="544"/>
    </location>
</feature>
<dbReference type="VEuPathDB" id="FungiDB:GVI51_L04103"/>
<dbReference type="InterPro" id="IPR036361">
    <property type="entry name" value="SAP_dom_sf"/>
</dbReference>
<dbReference type="InterPro" id="IPR013083">
    <property type="entry name" value="Znf_RING/FYVE/PHD"/>
</dbReference>
<evidence type="ECO:0000256" key="1">
    <source>
        <dbReference type="ARBA" id="ARBA00004123"/>
    </source>
</evidence>
<dbReference type="PHI-base" id="PHI:6467"/>
<reference evidence="16 17" key="1">
    <citation type="submission" date="2015-10" db="EMBL/GenBank/DDBJ databases">
        <title>Draft genomes sequences of Candida glabrata isolates 1A, 1B, 2A, 2B, 3A and 3B.</title>
        <authorList>
            <person name="Haavelsrud O.E."/>
            <person name="Gaustad P."/>
        </authorList>
    </citation>
    <scope>NUCLEOTIDE SEQUENCE [LARGE SCALE GENOMIC DNA]</scope>
    <source>
        <strain evidence="16">910700640</strain>
    </source>
</reference>
<dbReference type="InterPro" id="IPR003034">
    <property type="entry name" value="SAP_dom"/>
</dbReference>
<protein>
    <submittedName>
        <fullName evidence="16">E3 SUMO-protein ligase SIZ2</fullName>
    </submittedName>
</protein>
<comment type="subcellular location">
    <subcellularLocation>
        <location evidence="1">Nucleus</location>
    </subcellularLocation>
</comment>
<evidence type="ECO:0000256" key="10">
    <source>
        <dbReference type="PROSITE-ProRule" id="PRU00452"/>
    </source>
</evidence>
<dbReference type="Gene3D" id="1.10.720.30">
    <property type="entry name" value="SAP domain"/>
    <property type="match status" value="1"/>
</dbReference>
<dbReference type="GO" id="GO:0016874">
    <property type="term" value="F:ligase activity"/>
    <property type="evidence" value="ECO:0007669"/>
    <property type="project" value="UniProtKB-KW"/>
</dbReference>
<sequence>MATSGGLQREMEDAANSIESLRVSDLKAICRSISLGVTGRKVELQDRIKQFIKQSMAKGHIDPWRPKAIKILAQKAILNEDLPQYEQLWLSLRTGAFAHPVATGHAPAETLGRGATNIMGASAVRPSDVNPYQISASHTAATRSTTAKSRNPNLKDPFTCRASIFYKIKKMIPGSGLRLKQHNGRERKITSFKLNASDYDYIKQNPNHKVYLFCGLFASLESGGDKSIEFPLPNEITINNTVLRENLKGLKNKKGTVKPVDITEHIRPAGQHNVLEIIYVYAKVDYYMYCCTVEEKTPEFLIDSIKDRQVIPKLETLQYIDKMMNDEDDEFVTTSTIMSLQCPISYTRMKLPVKTRKCDHLQCFDAYWFLHSQKQVPTWECPVCSKEVDLNSLATSEYVLEILKNTDDEVEQVEISADGSWKPIQEEEEDHRPQSGAVGMKRSASDNDEDENLLHPKKKHTEEPVVISLDSSDEEDLPLNETIRANSTRDSETNRLPNESVSRSSTVSNSNSVVMNGDSVLPGTEIGQTSGDDSARTTTGNHINSTVIENTTVSNGEDVTVTALASNQPQTPVSEPPVVNNVAGSTSGDSVGSSPPRRASRLERRGSVISTAENLLGLSGSPVQLNSITTSTQDQTETTQQAKDTEQEKTHQQKANKSISAPTPTTEPSPALRDIPVVERNIFSKRTNEPQLVSPFIPKKPYAYLARRRQQPPAASQPEKMNTSSSSTGPSASFNSSTHASTSVSDIIDLTSDD</sequence>
<evidence type="ECO:0000256" key="8">
    <source>
        <dbReference type="ARBA" id="ARBA00022833"/>
    </source>
</evidence>
<keyword evidence="8" id="KW-0862">Zinc</keyword>
<dbReference type="GO" id="GO:0061665">
    <property type="term" value="F:SUMO ligase activity"/>
    <property type="evidence" value="ECO:0007669"/>
    <property type="project" value="TreeGrafter"/>
</dbReference>
<dbReference type="Pfam" id="PF14324">
    <property type="entry name" value="PINIT"/>
    <property type="match status" value="1"/>
</dbReference>
<keyword evidence="7" id="KW-0833">Ubl conjugation pathway</keyword>
<feature type="region of interest" description="Disordered" evidence="11">
    <location>
        <begin position="703"/>
        <end position="754"/>
    </location>
</feature>
<accession>A0A0W0D9W9</accession>
<evidence type="ECO:0000313" key="15">
    <source>
        <dbReference type="EMBL" id="KTB01156.1"/>
    </source>
</evidence>
<dbReference type="VEuPathDB" id="FungiDB:CAGL0L04290g"/>
<dbReference type="EMBL" id="LLZZ01000132">
    <property type="protein sequence ID" value="KTB01156.1"/>
    <property type="molecule type" value="Genomic_DNA"/>
</dbReference>
<dbReference type="AlphaFoldDB" id="A0A0W0D9W9"/>
<evidence type="ECO:0000259" key="13">
    <source>
        <dbReference type="PROSITE" id="PS51044"/>
    </source>
</evidence>
<dbReference type="Proteomes" id="UP000054886">
    <property type="component" value="Unassembled WGS sequence"/>
</dbReference>
<feature type="domain" description="SAP" evidence="12">
    <location>
        <begin position="18"/>
        <end position="52"/>
    </location>
</feature>
<feature type="compositionally biased region" description="Low complexity" evidence="11">
    <location>
        <begin position="660"/>
        <end position="671"/>
    </location>
</feature>
<dbReference type="EMBL" id="LLZZ01000115">
    <property type="protein sequence ID" value="KTB04874.1"/>
    <property type="molecule type" value="Genomic_DNA"/>
</dbReference>
<dbReference type="PANTHER" id="PTHR10782">
    <property type="entry name" value="ZINC FINGER MIZ DOMAIN-CONTAINING PROTEIN"/>
    <property type="match status" value="1"/>
</dbReference>
<evidence type="ECO:0000256" key="3">
    <source>
        <dbReference type="ARBA" id="ARBA00005383"/>
    </source>
</evidence>
<feature type="compositionally biased region" description="Low complexity" evidence="11">
    <location>
        <begin position="629"/>
        <end position="642"/>
    </location>
</feature>
<dbReference type="Pfam" id="PF02037">
    <property type="entry name" value="SAP"/>
    <property type="match status" value="1"/>
</dbReference>
<keyword evidence="9" id="KW-0539">Nucleus</keyword>
<dbReference type="VEuPathDB" id="FungiDB:B1J91_L04290g"/>
<dbReference type="GO" id="GO:0016925">
    <property type="term" value="P:protein sumoylation"/>
    <property type="evidence" value="ECO:0007669"/>
    <property type="project" value="UniProtKB-UniPathway"/>
</dbReference>
<dbReference type="GO" id="GO:0005634">
    <property type="term" value="C:nucleus"/>
    <property type="evidence" value="ECO:0007669"/>
    <property type="project" value="UniProtKB-SubCell"/>
</dbReference>
<feature type="compositionally biased region" description="Low complexity" evidence="11">
    <location>
        <begin position="723"/>
        <end position="738"/>
    </location>
</feature>
<dbReference type="SUPFAM" id="SSF68906">
    <property type="entry name" value="SAP domain"/>
    <property type="match status" value="1"/>
</dbReference>
<evidence type="ECO:0000256" key="5">
    <source>
        <dbReference type="ARBA" id="ARBA00022723"/>
    </source>
</evidence>
<dbReference type="UniPathway" id="UPA00886"/>
<organism evidence="16 17">
    <name type="scientific">Candida glabrata</name>
    <name type="common">Yeast</name>
    <name type="synonym">Torulopsis glabrata</name>
    <dbReference type="NCBI Taxonomy" id="5478"/>
    <lineage>
        <taxon>Eukaryota</taxon>
        <taxon>Fungi</taxon>
        <taxon>Dikarya</taxon>
        <taxon>Ascomycota</taxon>
        <taxon>Saccharomycotina</taxon>
        <taxon>Saccharomycetes</taxon>
        <taxon>Saccharomycetales</taxon>
        <taxon>Saccharomycetaceae</taxon>
        <taxon>Nakaseomyces</taxon>
    </lineage>
</organism>
<evidence type="ECO:0000256" key="4">
    <source>
        <dbReference type="ARBA" id="ARBA00022679"/>
    </source>
</evidence>
<comment type="caution">
    <text evidence="16">The sequence shown here is derived from an EMBL/GenBank/DDBJ whole genome shotgun (WGS) entry which is preliminary data.</text>
</comment>
<evidence type="ECO:0000256" key="11">
    <source>
        <dbReference type="SAM" id="MobiDB-lite"/>
    </source>
</evidence>
<feature type="domain" description="PINIT" evidence="14">
    <location>
        <begin position="146"/>
        <end position="296"/>
    </location>
</feature>
<comment type="pathway">
    <text evidence="2">Protein modification; protein sumoylation.</text>
</comment>
<evidence type="ECO:0000256" key="9">
    <source>
        <dbReference type="ARBA" id="ARBA00023242"/>
    </source>
</evidence>
<dbReference type="Gene3D" id="3.30.40.10">
    <property type="entry name" value="Zinc/RING finger domain, C3HC4 (zinc finger)"/>
    <property type="match status" value="1"/>
</dbReference>
<dbReference type="PROSITE" id="PS51466">
    <property type="entry name" value="PINIT"/>
    <property type="match status" value="1"/>
</dbReference>
<dbReference type="SMART" id="SM00513">
    <property type="entry name" value="SAP"/>
    <property type="match status" value="1"/>
</dbReference>
<feature type="compositionally biased region" description="Polar residues" evidence="11">
    <location>
        <begin position="582"/>
        <end position="593"/>
    </location>
</feature>
<dbReference type="PROSITE" id="PS50800">
    <property type="entry name" value="SAP"/>
    <property type="match status" value="1"/>
</dbReference>
<evidence type="ECO:0000259" key="12">
    <source>
        <dbReference type="PROSITE" id="PS50800"/>
    </source>
</evidence>
<dbReference type="InterPro" id="IPR004181">
    <property type="entry name" value="Znf_MIZ"/>
</dbReference>
<gene>
    <name evidence="15" type="ORF">AO440_004617</name>
    <name evidence="16" type="ORF">AO440_004969</name>
</gene>
<proteinExistence type="inferred from homology"/>
<keyword evidence="5" id="KW-0479">Metal-binding</keyword>
<evidence type="ECO:0000256" key="2">
    <source>
        <dbReference type="ARBA" id="ARBA00004718"/>
    </source>
</evidence>
<evidence type="ECO:0000256" key="7">
    <source>
        <dbReference type="ARBA" id="ARBA00022786"/>
    </source>
</evidence>
<dbReference type="VEuPathDB" id="FungiDB:GWK60_L10945"/>
<dbReference type="PROSITE" id="PS51044">
    <property type="entry name" value="ZF_SP_RING"/>
    <property type="match status" value="1"/>
</dbReference>
<keyword evidence="6 10" id="KW-0863">Zinc-finger</keyword>
<dbReference type="GO" id="GO:0000785">
    <property type="term" value="C:chromatin"/>
    <property type="evidence" value="ECO:0007669"/>
    <property type="project" value="TreeGrafter"/>
</dbReference>
<feature type="region of interest" description="Disordered" evidence="11">
    <location>
        <begin position="414"/>
        <end position="544"/>
    </location>
</feature>
<dbReference type="Pfam" id="PF02891">
    <property type="entry name" value="zf-MIZ"/>
    <property type="match status" value="1"/>
</dbReference>
<evidence type="ECO:0000313" key="17">
    <source>
        <dbReference type="Proteomes" id="UP000054886"/>
    </source>
</evidence>
<comment type="similarity">
    <text evidence="3">Belongs to the PIAS family.</text>
</comment>
<dbReference type="Gene3D" id="2.60.120.780">
    <property type="entry name" value="PINIT domain"/>
    <property type="match status" value="1"/>
</dbReference>
<name>A0A0W0D9W9_CANGB</name>
<feature type="region of interest" description="Disordered" evidence="11">
    <location>
        <begin position="619"/>
        <end position="674"/>
    </location>
</feature>
<evidence type="ECO:0000256" key="6">
    <source>
        <dbReference type="ARBA" id="ARBA00022771"/>
    </source>
</evidence>
<feature type="domain" description="SP-RING-type" evidence="13">
    <location>
        <begin position="327"/>
        <end position="412"/>
    </location>
</feature>